<dbReference type="SMART" id="SM00895">
    <property type="entry name" value="FCD"/>
    <property type="match status" value="1"/>
</dbReference>
<keyword evidence="2" id="KW-0238">DNA-binding</keyword>
<proteinExistence type="predicted"/>
<evidence type="ECO:0000256" key="3">
    <source>
        <dbReference type="ARBA" id="ARBA00023163"/>
    </source>
</evidence>
<name>A0A1G7YHM8_9HYPH</name>
<evidence type="ECO:0000259" key="4">
    <source>
        <dbReference type="PROSITE" id="PS50949"/>
    </source>
</evidence>
<dbReference type="Gene3D" id="1.20.120.530">
    <property type="entry name" value="GntR ligand-binding domain-like"/>
    <property type="match status" value="1"/>
</dbReference>
<dbReference type="PANTHER" id="PTHR43537:SF6">
    <property type="entry name" value="HTH-TYPE TRANSCRIPTIONAL REPRESSOR RSPR"/>
    <property type="match status" value="1"/>
</dbReference>
<dbReference type="Pfam" id="PF07729">
    <property type="entry name" value="FCD"/>
    <property type="match status" value="1"/>
</dbReference>
<dbReference type="GO" id="GO:0003700">
    <property type="term" value="F:DNA-binding transcription factor activity"/>
    <property type="evidence" value="ECO:0007669"/>
    <property type="project" value="InterPro"/>
</dbReference>
<dbReference type="SUPFAM" id="SSF46785">
    <property type="entry name" value="Winged helix' DNA-binding domain"/>
    <property type="match status" value="1"/>
</dbReference>
<dbReference type="GO" id="GO:0003677">
    <property type="term" value="F:DNA binding"/>
    <property type="evidence" value="ECO:0007669"/>
    <property type="project" value="UniProtKB-KW"/>
</dbReference>
<evidence type="ECO:0000256" key="2">
    <source>
        <dbReference type="ARBA" id="ARBA00023125"/>
    </source>
</evidence>
<keyword evidence="6" id="KW-1185">Reference proteome</keyword>
<organism evidence="5 6">
    <name type="scientific">Pelagibacterium luteolum</name>
    <dbReference type="NCBI Taxonomy" id="440168"/>
    <lineage>
        <taxon>Bacteria</taxon>
        <taxon>Pseudomonadati</taxon>
        <taxon>Pseudomonadota</taxon>
        <taxon>Alphaproteobacteria</taxon>
        <taxon>Hyphomicrobiales</taxon>
        <taxon>Devosiaceae</taxon>
        <taxon>Pelagibacterium</taxon>
    </lineage>
</organism>
<reference evidence="5 6" key="1">
    <citation type="submission" date="2016-10" db="EMBL/GenBank/DDBJ databases">
        <authorList>
            <person name="de Groot N.N."/>
        </authorList>
    </citation>
    <scope>NUCLEOTIDE SEQUENCE [LARGE SCALE GENOMIC DNA]</scope>
    <source>
        <strain evidence="5 6">CGMCC 1.10267</strain>
    </source>
</reference>
<dbReference type="PROSITE" id="PS50949">
    <property type="entry name" value="HTH_GNTR"/>
    <property type="match status" value="1"/>
</dbReference>
<dbReference type="InterPro" id="IPR036390">
    <property type="entry name" value="WH_DNA-bd_sf"/>
</dbReference>
<dbReference type="Gene3D" id="1.10.10.10">
    <property type="entry name" value="Winged helix-like DNA-binding domain superfamily/Winged helix DNA-binding domain"/>
    <property type="match status" value="1"/>
</dbReference>
<dbReference type="CDD" id="cd07377">
    <property type="entry name" value="WHTH_GntR"/>
    <property type="match status" value="1"/>
</dbReference>
<protein>
    <submittedName>
        <fullName evidence="5">Transcriptional regulator, GntR family</fullName>
    </submittedName>
</protein>
<gene>
    <name evidence="5" type="ORF">SAMN04487974_1146</name>
</gene>
<dbReference type="Pfam" id="PF00392">
    <property type="entry name" value="GntR"/>
    <property type="match status" value="1"/>
</dbReference>
<dbReference type="InterPro" id="IPR011711">
    <property type="entry name" value="GntR_C"/>
</dbReference>
<feature type="domain" description="HTH gntR-type" evidence="4">
    <location>
        <begin position="13"/>
        <end position="80"/>
    </location>
</feature>
<sequence>MTTLSPTPTFLDETNAERIVAVLREDIVRLTLKPGDPVSESETALRFGVSRQPVREALIRLSQLGLVNVRARKATRVVPISEKAVLDARFVREALEVEIMRRAAQMATPGWDRELRLLLGSQEEAVAAQDLSAFHALDEAFHRKIAELAGVGFVWDLIDAQKAQLDRVRFMTLDSNLALSLEEHKAITAAILAGDGAKAEGVLRKHLGKITTHLATGRQRFPDYFVSR</sequence>
<dbReference type="InterPro" id="IPR000524">
    <property type="entry name" value="Tscrpt_reg_HTH_GntR"/>
</dbReference>
<dbReference type="PANTHER" id="PTHR43537">
    <property type="entry name" value="TRANSCRIPTIONAL REGULATOR, GNTR FAMILY"/>
    <property type="match status" value="1"/>
</dbReference>
<evidence type="ECO:0000256" key="1">
    <source>
        <dbReference type="ARBA" id="ARBA00023015"/>
    </source>
</evidence>
<keyword evidence="1" id="KW-0805">Transcription regulation</keyword>
<dbReference type="RefSeq" id="WP_176762715.1">
    <property type="nucleotide sequence ID" value="NZ_FNCS01000014.1"/>
</dbReference>
<evidence type="ECO:0000313" key="6">
    <source>
        <dbReference type="Proteomes" id="UP000199495"/>
    </source>
</evidence>
<evidence type="ECO:0000313" key="5">
    <source>
        <dbReference type="EMBL" id="SDG95874.1"/>
    </source>
</evidence>
<dbReference type="STRING" id="440168.SAMN04487974_1146"/>
<dbReference type="SMART" id="SM00345">
    <property type="entry name" value="HTH_GNTR"/>
    <property type="match status" value="1"/>
</dbReference>
<dbReference type="InterPro" id="IPR036388">
    <property type="entry name" value="WH-like_DNA-bd_sf"/>
</dbReference>
<dbReference type="EMBL" id="FNCS01000014">
    <property type="protein sequence ID" value="SDG95874.1"/>
    <property type="molecule type" value="Genomic_DNA"/>
</dbReference>
<dbReference type="AlphaFoldDB" id="A0A1G7YHM8"/>
<accession>A0A1G7YHM8</accession>
<dbReference type="InterPro" id="IPR008920">
    <property type="entry name" value="TF_FadR/GntR_C"/>
</dbReference>
<dbReference type="Proteomes" id="UP000199495">
    <property type="component" value="Unassembled WGS sequence"/>
</dbReference>
<keyword evidence="3" id="KW-0804">Transcription</keyword>
<dbReference type="SUPFAM" id="SSF48008">
    <property type="entry name" value="GntR ligand-binding domain-like"/>
    <property type="match status" value="1"/>
</dbReference>